<evidence type="ECO:0000313" key="17">
    <source>
        <dbReference type="Proteomes" id="UP000886845"/>
    </source>
</evidence>
<comment type="similarity">
    <text evidence="3 14">Belongs to the Nth/MutY family.</text>
</comment>
<evidence type="ECO:0000256" key="9">
    <source>
        <dbReference type="ARBA" id="ARBA00022801"/>
    </source>
</evidence>
<dbReference type="GO" id="GO:0000701">
    <property type="term" value="F:purine-specific mismatch base pair DNA N-glycosylase activity"/>
    <property type="evidence" value="ECO:0007669"/>
    <property type="project" value="UniProtKB-EC"/>
</dbReference>
<keyword evidence="12" id="KW-0234">DNA repair</keyword>
<dbReference type="CDD" id="cd00056">
    <property type="entry name" value="ENDO3c"/>
    <property type="match status" value="1"/>
</dbReference>
<comment type="catalytic activity">
    <reaction evidence="1 14">
        <text>Hydrolyzes free adenine bases from 7,8-dihydro-8-oxoguanine:adenine mismatched double-stranded DNA, leaving an apurinic site.</text>
        <dbReference type="EC" id="3.2.2.31"/>
    </reaction>
</comment>
<feature type="domain" description="HhH-GPD" evidence="15">
    <location>
        <begin position="36"/>
        <end position="188"/>
    </location>
</feature>
<name>A0A9D1NND0_9BACT</name>
<dbReference type="Proteomes" id="UP000886845">
    <property type="component" value="Unassembled WGS sequence"/>
</dbReference>
<evidence type="ECO:0000313" key="16">
    <source>
        <dbReference type="EMBL" id="HIV09140.1"/>
    </source>
</evidence>
<dbReference type="Gene3D" id="1.10.1670.10">
    <property type="entry name" value="Helix-hairpin-Helix base-excision DNA repair enzymes (C-terminal)"/>
    <property type="match status" value="1"/>
</dbReference>
<keyword evidence="9" id="KW-0378">Hydrolase</keyword>
<dbReference type="GO" id="GO:0051539">
    <property type="term" value="F:4 iron, 4 sulfur cluster binding"/>
    <property type="evidence" value="ECO:0007669"/>
    <property type="project" value="UniProtKB-UniRule"/>
</dbReference>
<protein>
    <recommendedName>
        <fullName evidence="5 14">Adenine DNA glycosylase</fullName>
        <ecNumber evidence="4 14">3.2.2.31</ecNumber>
    </recommendedName>
</protein>
<evidence type="ECO:0000256" key="5">
    <source>
        <dbReference type="ARBA" id="ARBA00022023"/>
    </source>
</evidence>
<evidence type="ECO:0000256" key="13">
    <source>
        <dbReference type="ARBA" id="ARBA00023295"/>
    </source>
</evidence>
<evidence type="ECO:0000256" key="2">
    <source>
        <dbReference type="ARBA" id="ARBA00002933"/>
    </source>
</evidence>
<keyword evidence="8 14" id="KW-0227">DNA damage</keyword>
<sequence length="338" mass="37077">MDAWVADLLAWYRSRERPMPWRGHPDPYAVWVSEIMLQQTQVETVRPYFTRFLAAFPDIPALAAAADEPLLKAWEGLGYYTRVRNLRKAAQRLMAEHGGVLPRTVEGLRALPGVGDYTAAAIASICFGQPVPVVDGNVARVFARRNLLDGDFRKPAPRRALAAWLTPHIAASGDPAAFNQAMMDLGAQVCVPRNPRCDACPLRPTCLAAEQGRQADFPAPPPAKALPERTGAALLLRDARGRLLLAKHPGDRLLAGFWELPDPDALPFPKPKRTRRLGLYRQTFTHFRLTLEVRAAKPLPDSPALPEGFCWADDPAALPLTTAARKILAAHAASPPAH</sequence>
<evidence type="ECO:0000256" key="8">
    <source>
        <dbReference type="ARBA" id="ARBA00022763"/>
    </source>
</evidence>
<dbReference type="PROSITE" id="PS00764">
    <property type="entry name" value="ENDONUCLEASE_III_1"/>
    <property type="match status" value="1"/>
</dbReference>
<dbReference type="InterPro" id="IPR044298">
    <property type="entry name" value="MIG/MutY"/>
</dbReference>
<dbReference type="GO" id="GO:0046872">
    <property type="term" value="F:metal ion binding"/>
    <property type="evidence" value="ECO:0007669"/>
    <property type="project" value="UniProtKB-UniRule"/>
</dbReference>
<dbReference type="Pfam" id="PF14815">
    <property type="entry name" value="NUDIX_4"/>
    <property type="match status" value="1"/>
</dbReference>
<dbReference type="SUPFAM" id="SSF48150">
    <property type="entry name" value="DNA-glycosylase"/>
    <property type="match status" value="1"/>
</dbReference>
<dbReference type="EMBL" id="DVOR01000106">
    <property type="protein sequence ID" value="HIV09140.1"/>
    <property type="molecule type" value="Genomic_DNA"/>
</dbReference>
<keyword evidence="7" id="KW-0479">Metal-binding</keyword>
<evidence type="ECO:0000256" key="3">
    <source>
        <dbReference type="ARBA" id="ARBA00008343"/>
    </source>
</evidence>
<keyword evidence="11" id="KW-0411">Iron-sulfur</keyword>
<dbReference type="NCBIfam" id="TIGR01084">
    <property type="entry name" value="mutY"/>
    <property type="match status" value="1"/>
</dbReference>
<dbReference type="AlphaFoldDB" id="A0A9D1NND0"/>
<dbReference type="PANTHER" id="PTHR42944:SF1">
    <property type="entry name" value="ADENINE DNA GLYCOSYLASE"/>
    <property type="match status" value="1"/>
</dbReference>
<keyword evidence="10 14" id="KW-0408">Iron</keyword>
<dbReference type="InterPro" id="IPR011257">
    <property type="entry name" value="DNA_glycosylase"/>
</dbReference>
<dbReference type="InterPro" id="IPR003265">
    <property type="entry name" value="HhH-GPD_domain"/>
</dbReference>
<dbReference type="SMART" id="SM00525">
    <property type="entry name" value="FES"/>
    <property type="match status" value="1"/>
</dbReference>
<dbReference type="InterPro" id="IPR004035">
    <property type="entry name" value="Endouclease-III_FeS-bd_BS"/>
</dbReference>
<gene>
    <name evidence="16" type="primary">mutY</name>
    <name evidence="16" type="ORF">IAC79_03385</name>
</gene>
<evidence type="ECO:0000256" key="14">
    <source>
        <dbReference type="RuleBase" id="RU365096"/>
    </source>
</evidence>
<dbReference type="GO" id="GO:0035485">
    <property type="term" value="F:adenine/guanine mispair binding"/>
    <property type="evidence" value="ECO:0007669"/>
    <property type="project" value="TreeGrafter"/>
</dbReference>
<dbReference type="InterPro" id="IPR023170">
    <property type="entry name" value="HhH_base_excis_C"/>
</dbReference>
<dbReference type="Gene3D" id="3.90.79.10">
    <property type="entry name" value="Nucleoside Triphosphate Pyrophosphohydrolase"/>
    <property type="match status" value="1"/>
</dbReference>
<dbReference type="GO" id="GO:0006298">
    <property type="term" value="P:mismatch repair"/>
    <property type="evidence" value="ECO:0007669"/>
    <property type="project" value="TreeGrafter"/>
</dbReference>
<dbReference type="GO" id="GO:0034039">
    <property type="term" value="F:8-oxo-7,8-dihydroguanine DNA N-glycosylase activity"/>
    <property type="evidence" value="ECO:0007669"/>
    <property type="project" value="TreeGrafter"/>
</dbReference>
<evidence type="ECO:0000256" key="4">
    <source>
        <dbReference type="ARBA" id="ARBA00012045"/>
    </source>
</evidence>
<comment type="function">
    <text evidence="2">Adenine glycosylase active on G-A mispairs. MutY also corrects error-prone DNA synthesis past GO lesions which are due to the oxidatively damaged form of guanine: 7,8-dihydro-8-oxoguanine (8-oxo-dGTP).</text>
</comment>
<organism evidence="16 17">
    <name type="scientific">Candidatus Spyradenecus faecavium</name>
    <dbReference type="NCBI Taxonomy" id="2840947"/>
    <lineage>
        <taxon>Bacteria</taxon>
        <taxon>Pseudomonadati</taxon>
        <taxon>Lentisphaerota</taxon>
        <taxon>Lentisphaeria</taxon>
        <taxon>Lentisphaerales</taxon>
        <taxon>Lentisphaeraceae</taxon>
        <taxon>Lentisphaeraceae incertae sedis</taxon>
        <taxon>Candidatus Spyradenecus</taxon>
    </lineage>
</organism>
<dbReference type="PANTHER" id="PTHR42944">
    <property type="entry name" value="ADENINE DNA GLYCOSYLASE"/>
    <property type="match status" value="1"/>
</dbReference>
<accession>A0A9D1NND0</accession>
<dbReference type="InterPro" id="IPR029119">
    <property type="entry name" value="MutY_C"/>
</dbReference>
<evidence type="ECO:0000256" key="1">
    <source>
        <dbReference type="ARBA" id="ARBA00000843"/>
    </source>
</evidence>
<dbReference type="SUPFAM" id="SSF55811">
    <property type="entry name" value="Nudix"/>
    <property type="match status" value="1"/>
</dbReference>
<evidence type="ECO:0000256" key="6">
    <source>
        <dbReference type="ARBA" id="ARBA00022485"/>
    </source>
</evidence>
<dbReference type="Gene3D" id="1.10.340.30">
    <property type="entry name" value="Hypothetical protein, domain 2"/>
    <property type="match status" value="1"/>
</dbReference>
<evidence type="ECO:0000256" key="11">
    <source>
        <dbReference type="ARBA" id="ARBA00023014"/>
    </source>
</evidence>
<comment type="caution">
    <text evidence="16">The sequence shown here is derived from an EMBL/GenBank/DDBJ whole genome shotgun (WGS) entry which is preliminary data.</text>
</comment>
<dbReference type="FunFam" id="1.10.340.30:FF:000002">
    <property type="entry name" value="Adenine DNA glycosylase"/>
    <property type="match status" value="1"/>
</dbReference>
<comment type="cofactor">
    <cofactor evidence="14">
        <name>[4Fe-4S] cluster</name>
        <dbReference type="ChEBI" id="CHEBI:49883"/>
    </cofactor>
    <text evidence="14">Binds 1 [4Fe-4S] cluster.</text>
</comment>
<proteinExistence type="inferred from homology"/>
<dbReference type="InterPro" id="IPR015797">
    <property type="entry name" value="NUDIX_hydrolase-like_dom_sf"/>
</dbReference>
<evidence type="ECO:0000256" key="12">
    <source>
        <dbReference type="ARBA" id="ARBA00023204"/>
    </source>
</evidence>
<dbReference type="Pfam" id="PF00633">
    <property type="entry name" value="HHH"/>
    <property type="match status" value="1"/>
</dbReference>
<dbReference type="InterPro" id="IPR005760">
    <property type="entry name" value="A/G_AdeGlyc_MutY"/>
</dbReference>
<evidence type="ECO:0000259" key="15">
    <source>
        <dbReference type="SMART" id="SM00478"/>
    </source>
</evidence>
<dbReference type="EC" id="3.2.2.31" evidence="4 14"/>
<keyword evidence="13 14" id="KW-0326">Glycosidase</keyword>
<dbReference type="GO" id="GO:0032357">
    <property type="term" value="F:oxidized purine DNA binding"/>
    <property type="evidence" value="ECO:0007669"/>
    <property type="project" value="TreeGrafter"/>
</dbReference>
<evidence type="ECO:0000256" key="7">
    <source>
        <dbReference type="ARBA" id="ARBA00022723"/>
    </source>
</evidence>
<dbReference type="Pfam" id="PF00730">
    <property type="entry name" value="HhH-GPD"/>
    <property type="match status" value="1"/>
</dbReference>
<evidence type="ECO:0000256" key="10">
    <source>
        <dbReference type="ARBA" id="ARBA00023004"/>
    </source>
</evidence>
<reference evidence="16" key="2">
    <citation type="journal article" date="2021" name="PeerJ">
        <title>Extensive microbial diversity within the chicken gut microbiome revealed by metagenomics and culture.</title>
        <authorList>
            <person name="Gilroy R."/>
            <person name="Ravi A."/>
            <person name="Getino M."/>
            <person name="Pursley I."/>
            <person name="Horton D.L."/>
            <person name="Alikhan N.F."/>
            <person name="Baker D."/>
            <person name="Gharbi K."/>
            <person name="Hall N."/>
            <person name="Watson M."/>
            <person name="Adriaenssens E.M."/>
            <person name="Foster-Nyarko E."/>
            <person name="Jarju S."/>
            <person name="Secka A."/>
            <person name="Antonio M."/>
            <person name="Oren A."/>
            <person name="Chaudhuri R.R."/>
            <person name="La Ragione R."/>
            <person name="Hildebrand F."/>
            <person name="Pallen M.J."/>
        </authorList>
    </citation>
    <scope>NUCLEOTIDE SEQUENCE</scope>
    <source>
        <strain evidence="16">35461</strain>
    </source>
</reference>
<dbReference type="CDD" id="cd03431">
    <property type="entry name" value="NUDIX_DNA_Glycosylase_C-MutY"/>
    <property type="match status" value="1"/>
</dbReference>
<reference evidence="16" key="1">
    <citation type="submission" date="2020-10" db="EMBL/GenBank/DDBJ databases">
        <authorList>
            <person name="Gilroy R."/>
        </authorList>
    </citation>
    <scope>NUCLEOTIDE SEQUENCE</scope>
    <source>
        <strain evidence="16">35461</strain>
    </source>
</reference>
<dbReference type="GO" id="GO:0006284">
    <property type="term" value="P:base-excision repair"/>
    <property type="evidence" value="ECO:0007669"/>
    <property type="project" value="UniProtKB-UniRule"/>
</dbReference>
<dbReference type="InterPro" id="IPR000445">
    <property type="entry name" value="HhH_motif"/>
</dbReference>
<dbReference type="InterPro" id="IPR003651">
    <property type="entry name" value="Endonuclease3_FeS-loop_motif"/>
</dbReference>
<dbReference type="SMART" id="SM00478">
    <property type="entry name" value="ENDO3c"/>
    <property type="match status" value="1"/>
</dbReference>
<keyword evidence="6" id="KW-0004">4Fe-4S</keyword>